<dbReference type="Gene3D" id="1.10.10.10">
    <property type="entry name" value="Winged helix-like DNA-binding domain superfamily/Winged helix DNA-binding domain"/>
    <property type="match status" value="1"/>
</dbReference>
<evidence type="ECO:0000313" key="6">
    <source>
        <dbReference type="Proteomes" id="UP000320239"/>
    </source>
</evidence>
<reference evidence="5 6" key="1">
    <citation type="submission" date="2019-06" db="EMBL/GenBank/DDBJ databases">
        <title>Sequencing the genomes of 1000 actinobacteria strains.</title>
        <authorList>
            <person name="Klenk H.-P."/>
        </authorList>
    </citation>
    <scope>NUCLEOTIDE SEQUENCE [LARGE SCALE GENOMIC DNA]</scope>
    <source>
        <strain evidence="5 6">DSM 43866</strain>
    </source>
</reference>
<dbReference type="PRINTS" id="PR00598">
    <property type="entry name" value="HTHMARR"/>
</dbReference>
<keyword evidence="2 5" id="KW-0238">DNA-binding</keyword>
<gene>
    <name evidence="5" type="ORF">FHX34_101644</name>
</gene>
<dbReference type="Pfam" id="PF01047">
    <property type="entry name" value="MarR"/>
    <property type="match status" value="1"/>
</dbReference>
<feature type="domain" description="HTH marR-type" evidence="4">
    <location>
        <begin position="1"/>
        <end position="127"/>
    </location>
</feature>
<accession>A0A561WPA9</accession>
<dbReference type="PANTHER" id="PTHR33164:SF99">
    <property type="entry name" value="MARR FAMILY REGULATORY PROTEIN"/>
    <property type="match status" value="1"/>
</dbReference>
<evidence type="ECO:0000313" key="5">
    <source>
        <dbReference type="EMBL" id="TWG25673.1"/>
    </source>
</evidence>
<evidence type="ECO:0000256" key="3">
    <source>
        <dbReference type="ARBA" id="ARBA00023163"/>
    </source>
</evidence>
<dbReference type="InterPro" id="IPR000835">
    <property type="entry name" value="HTH_MarR-typ"/>
</dbReference>
<dbReference type="RefSeq" id="WP_122981161.1">
    <property type="nucleotide sequence ID" value="NZ_BOMX01000014.1"/>
</dbReference>
<keyword evidence="6" id="KW-1185">Reference proteome</keyword>
<dbReference type="InterPro" id="IPR036390">
    <property type="entry name" value="WH_DNA-bd_sf"/>
</dbReference>
<dbReference type="OrthoDB" id="5195026at2"/>
<dbReference type="PROSITE" id="PS50995">
    <property type="entry name" value="HTH_MARR_2"/>
    <property type="match status" value="1"/>
</dbReference>
<protein>
    <submittedName>
        <fullName evidence="5">DNA-binding MarR family transcriptional regulator</fullName>
    </submittedName>
</protein>
<name>A0A561WPA9_ACTTI</name>
<dbReference type="PANTHER" id="PTHR33164">
    <property type="entry name" value="TRANSCRIPTIONAL REGULATOR, MARR FAMILY"/>
    <property type="match status" value="1"/>
</dbReference>
<sequence length="127" mass="14630">MELENDLVERWRSLLTSYNEVAGHLERALSESHDLTLSEYETLDRLTTHECDKRRMQDLADTMYLSQSALSRTVSRLVKNGLVERTHCEADRRGVFVELTAAGRQRWAQARRTHLAVLAEHLRPAVA</sequence>
<dbReference type="InterPro" id="IPR039422">
    <property type="entry name" value="MarR/SlyA-like"/>
</dbReference>
<dbReference type="SMART" id="SM00347">
    <property type="entry name" value="HTH_MARR"/>
    <property type="match status" value="1"/>
</dbReference>
<dbReference type="AlphaFoldDB" id="A0A561WPA9"/>
<keyword evidence="1" id="KW-0805">Transcription regulation</keyword>
<evidence type="ECO:0000259" key="4">
    <source>
        <dbReference type="PROSITE" id="PS50995"/>
    </source>
</evidence>
<organism evidence="5 6">
    <name type="scientific">Actinoplanes teichomyceticus</name>
    <dbReference type="NCBI Taxonomy" id="1867"/>
    <lineage>
        <taxon>Bacteria</taxon>
        <taxon>Bacillati</taxon>
        <taxon>Actinomycetota</taxon>
        <taxon>Actinomycetes</taxon>
        <taxon>Micromonosporales</taxon>
        <taxon>Micromonosporaceae</taxon>
        <taxon>Actinoplanes</taxon>
    </lineage>
</organism>
<keyword evidence="3" id="KW-0804">Transcription</keyword>
<comment type="caution">
    <text evidence="5">The sequence shown here is derived from an EMBL/GenBank/DDBJ whole genome shotgun (WGS) entry which is preliminary data.</text>
</comment>
<dbReference type="InterPro" id="IPR036388">
    <property type="entry name" value="WH-like_DNA-bd_sf"/>
</dbReference>
<dbReference type="GO" id="GO:0003700">
    <property type="term" value="F:DNA-binding transcription factor activity"/>
    <property type="evidence" value="ECO:0007669"/>
    <property type="project" value="InterPro"/>
</dbReference>
<dbReference type="GO" id="GO:0003677">
    <property type="term" value="F:DNA binding"/>
    <property type="evidence" value="ECO:0007669"/>
    <property type="project" value="UniProtKB-KW"/>
</dbReference>
<evidence type="ECO:0000256" key="2">
    <source>
        <dbReference type="ARBA" id="ARBA00023125"/>
    </source>
</evidence>
<dbReference type="InterPro" id="IPR023187">
    <property type="entry name" value="Tscrpt_reg_MarR-type_CS"/>
</dbReference>
<evidence type="ECO:0000256" key="1">
    <source>
        <dbReference type="ARBA" id="ARBA00023015"/>
    </source>
</evidence>
<dbReference type="EMBL" id="VIWY01000001">
    <property type="protein sequence ID" value="TWG25673.1"/>
    <property type="molecule type" value="Genomic_DNA"/>
</dbReference>
<dbReference type="SUPFAM" id="SSF46785">
    <property type="entry name" value="Winged helix' DNA-binding domain"/>
    <property type="match status" value="1"/>
</dbReference>
<dbReference type="Proteomes" id="UP000320239">
    <property type="component" value="Unassembled WGS sequence"/>
</dbReference>
<dbReference type="GO" id="GO:0006950">
    <property type="term" value="P:response to stress"/>
    <property type="evidence" value="ECO:0007669"/>
    <property type="project" value="TreeGrafter"/>
</dbReference>
<proteinExistence type="predicted"/>
<dbReference type="PROSITE" id="PS01117">
    <property type="entry name" value="HTH_MARR_1"/>
    <property type="match status" value="1"/>
</dbReference>